<evidence type="ECO:0000256" key="4">
    <source>
        <dbReference type="ARBA" id="ARBA00022679"/>
    </source>
</evidence>
<dbReference type="FunFam" id="3.40.50.300:FF:000225">
    <property type="entry name" value="Thymidylate kinase"/>
    <property type="match status" value="1"/>
</dbReference>
<evidence type="ECO:0000256" key="9">
    <source>
        <dbReference type="ARBA" id="ARBA00048743"/>
    </source>
</evidence>
<feature type="domain" description="Thymidylate kinase-like" evidence="12">
    <location>
        <begin position="9"/>
        <end position="196"/>
    </location>
</feature>
<dbReference type="InterPro" id="IPR039430">
    <property type="entry name" value="Thymidylate_kin-like_dom"/>
</dbReference>
<proteinExistence type="inferred from homology"/>
<keyword evidence="4 11" id="KW-0808">Transferase</keyword>
<dbReference type="GO" id="GO:0004798">
    <property type="term" value="F:dTMP kinase activity"/>
    <property type="evidence" value="ECO:0007669"/>
    <property type="project" value="UniProtKB-UniRule"/>
</dbReference>
<dbReference type="GO" id="GO:0005829">
    <property type="term" value="C:cytosol"/>
    <property type="evidence" value="ECO:0007669"/>
    <property type="project" value="TreeGrafter"/>
</dbReference>
<feature type="binding site" evidence="11">
    <location>
        <begin position="11"/>
        <end position="18"/>
    </location>
    <ligand>
        <name>ATP</name>
        <dbReference type="ChEBI" id="CHEBI:30616"/>
    </ligand>
</feature>
<gene>
    <name evidence="11" type="primary">tmk</name>
    <name evidence="13" type="ORF">SAMN02745191_0622</name>
</gene>
<protein>
    <recommendedName>
        <fullName evidence="3 11">Thymidylate kinase</fullName>
        <ecNumber evidence="2 11">2.7.4.9</ecNumber>
    </recommendedName>
    <alternativeName>
        <fullName evidence="11">dTMP kinase</fullName>
    </alternativeName>
</protein>
<comment type="catalytic activity">
    <reaction evidence="9 11">
        <text>dTMP + ATP = dTDP + ADP</text>
        <dbReference type="Rhea" id="RHEA:13517"/>
        <dbReference type="ChEBI" id="CHEBI:30616"/>
        <dbReference type="ChEBI" id="CHEBI:58369"/>
        <dbReference type="ChEBI" id="CHEBI:63528"/>
        <dbReference type="ChEBI" id="CHEBI:456216"/>
        <dbReference type="EC" id="2.7.4.9"/>
    </reaction>
</comment>
<keyword evidence="7 11" id="KW-0418">Kinase</keyword>
<dbReference type="OrthoDB" id="9774907at2"/>
<comment type="function">
    <text evidence="10 11">Phosphorylation of dTMP to form dTDP in both de novo and salvage pathways of dTTP synthesis.</text>
</comment>
<dbReference type="PROSITE" id="PS01331">
    <property type="entry name" value="THYMIDYLATE_KINASE"/>
    <property type="match status" value="1"/>
</dbReference>
<dbReference type="GO" id="GO:0006233">
    <property type="term" value="P:dTDP biosynthetic process"/>
    <property type="evidence" value="ECO:0007669"/>
    <property type="project" value="InterPro"/>
</dbReference>
<comment type="similarity">
    <text evidence="1 11">Belongs to the thymidylate kinase family.</text>
</comment>
<keyword evidence="5 11" id="KW-0545">Nucleotide biosynthesis</keyword>
<dbReference type="PANTHER" id="PTHR10344:SF4">
    <property type="entry name" value="UMP-CMP KINASE 2, MITOCHONDRIAL"/>
    <property type="match status" value="1"/>
</dbReference>
<evidence type="ECO:0000256" key="10">
    <source>
        <dbReference type="ARBA" id="ARBA00057735"/>
    </source>
</evidence>
<sequence length="210" mass="23814">MKKGIFITFEGPDGSGKTTVSKGVYDKLIANGIDAIYTREPGGIEIAEKIRDIILDPKHTTMDAKTEALLYAASRRQHLVEKVKPALEQGKVVICDRFVDSSLAYQGCGRHLGIDEIWSINNFAIEGFMPVKTIYLDLSAEDGLKRIENREFKDRLDQETIQFHHDVQEGYKQIVERFKERMLIVDASKDVETVVDTAYNRVLEIIHDQG</sequence>
<evidence type="ECO:0000256" key="1">
    <source>
        <dbReference type="ARBA" id="ARBA00009776"/>
    </source>
</evidence>
<evidence type="ECO:0000256" key="7">
    <source>
        <dbReference type="ARBA" id="ARBA00022777"/>
    </source>
</evidence>
<organism evidence="13 14">
    <name type="scientific">Anaerorhabdus furcosa</name>
    <dbReference type="NCBI Taxonomy" id="118967"/>
    <lineage>
        <taxon>Bacteria</taxon>
        <taxon>Bacillati</taxon>
        <taxon>Bacillota</taxon>
        <taxon>Erysipelotrichia</taxon>
        <taxon>Erysipelotrichales</taxon>
        <taxon>Erysipelotrichaceae</taxon>
        <taxon>Anaerorhabdus</taxon>
    </lineage>
</organism>
<dbReference type="CDD" id="cd01672">
    <property type="entry name" value="TMPK"/>
    <property type="match status" value="1"/>
</dbReference>
<reference evidence="14" key="1">
    <citation type="submission" date="2017-02" db="EMBL/GenBank/DDBJ databases">
        <authorList>
            <person name="Varghese N."/>
            <person name="Submissions S."/>
        </authorList>
    </citation>
    <scope>NUCLEOTIDE SEQUENCE [LARGE SCALE GENOMIC DNA]</scope>
    <source>
        <strain evidence="14">ATCC 25662</strain>
    </source>
</reference>
<dbReference type="PANTHER" id="PTHR10344">
    <property type="entry name" value="THYMIDYLATE KINASE"/>
    <property type="match status" value="1"/>
</dbReference>
<dbReference type="GO" id="GO:0006227">
    <property type="term" value="P:dUDP biosynthetic process"/>
    <property type="evidence" value="ECO:0007669"/>
    <property type="project" value="TreeGrafter"/>
</dbReference>
<dbReference type="EC" id="2.7.4.9" evidence="2 11"/>
<dbReference type="Pfam" id="PF02223">
    <property type="entry name" value="Thymidylate_kin"/>
    <property type="match status" value="1"/>
</dbReference>
<dbReference type="RefSeq" id="WP_078711048.1">
    <property type="nucleotide sequence ID" value="NZ_FUWY01000001.1"/>
</dbReference>
<evidence type="ECO:0000256" key="6">
    <source>
        <dbReference type="ARBA" id="ARBA00022741"/>
    </source>
</evidence>
<accession>A0A1T4KNB4</accession>
<evidence type="ECO:0000313" key="14">
    <source>
        <dbReference type="Proteomes" id="UP000243297"/>
    </source>
</evidence>
<dbReference type="Proteomes" id="UP000243297">
    <property type="component" value="Unassembled WGS sequence"/>
</dbReference>
<dbReference type="NCBIfam" id="TIGR00041">
    <property type="entry name" value="DTMP_kinase"/>
    <property type="match status" value="1"/>
</dbReference>
<dbReference type="EMBL" id="FUWY01000001">
    <property type="protein sequence ID" value="SJZ43879.1"/>
    <property type="molecule type" value="Genomic_DNA"/>
</dbReference>
<name>A0A1T4KNB4_9FIRM</name>
<dbReference type="STRING" id="118967.SAMN02745191_0622"/>
<evidence type="ECO:0000256" key="11">
    <source>
        <dbReference type="HAMAP-Rule" id="MF_00165"/>
    </source>
</evidence>
<keyword evidence="6 11" id="KW-0547">Nucleotide-binding</keyword>
<keyword evidence="8 11" id="KW-0067">ATP-binding</keyword>
<evidence type="ECO:0000256" key="8">
    <source>
        <dbReference type="ARBA" id="ARBA00022840"/>
    </source>
</evidence>
<dbReference type="HAMAP" id="MF_00165">
    <property type="entry name" value="Thymidylate_kinase"/>
    <property type="match status" value="1"/>
</dbReference>
<evidence type="ECO:0000259" key="12">
    <source>
        <dbReference type="Pfam" id="PF02223"/>
    </source>
</evidence>
<evidence type="ECO:0000256" key="5">
    <source>
        <dbReference type="ARBA" id="ARBA00022727"/>
    </source>
</evidence>
<evidence type="ECO:0000256" key="2">
    <source>
        <dbReference type="ARBA" id="ARBA00012980"/>
    </source>
</evidence>
<dbReference type="InterPro" id="IPR027417">
    <property type="entry name" value="P-loop_NTPase"/>
</dbReference>
<dbReference type="GO" id="GO:0006235">
    <property type="term" value="P:dTTP biosynthetic process"/>
    <property type="evidence" value="ECO:0007669"/>
    <property type="project" value="UniProtKB-UniRule"/>
</dbReference>
<evidence type="ECO:0000313" key="13">
    <source>
        <dbReference type="EMBL" id="SJZ43879.1"/>
    </source>
</evidence>
<keyword evidence="14" id="KW-1185">Reference proteome</keyword>
<dbReference type="GO" id="GO:0005524">
    <property type="term" value="F:ATP binding"/>
    <property type="evidence" value="ECO:0007669"/>
    <property type="project" value="UniProtKB-UniRule"/>
</dbReference>
<dbReference type="InterPro" id="IPR018094">
    <property type="entry name" value="Thymidylate_kinase"/>
</dbReference>
<evidence type="ECO:0000256" key="3">
    <source>
        <dbReference type="ARBA" id="ARBA00017144"/>
    </source>
</evidence>
<dbReference type="Gene3D" id="3.40.50.300">
    <property type="entry name" value="P-loop containing nucleotide triphosphate hydrolases"/>
    <property type="match status" value="1"/>
</dbReference>
<dbReference type="InterPro" id="IPR018095">
    <property type="entry name" value="Thymidylate_kin_CS"/>
</dbReference>
<dbReference type="AlphaFoldDB" id="A0A1T4KNB4"/>
<dbReference type="SUPFAM" id="SSF52540">
    <property type="entry name" value="P-loop containing nucleoside triphosphate hydrolases"/>
    <property type="match status" value="1"/>
</dbReference>